<dbReference type="PROSITE" id="PS51186">
    <property type="entry name" value="GNAT"/>
    <property type="match status" value="1"/>
</dbReference>
<dbReference type="PANTHER" id="PTHR42791:SF17">
    <property type="entry name" value="ACETYLTRANSFERASE, GNAT FAMILY FAMILY (AFU_ORTHOLOGUE AFUA_8G05690)"/>
    <property type="match status" value="1"/>
</dbReference>
<dbReference type="EMBL" id="KB822711">
    <property type="protein sequence ID" value="ETN46349.1"/>
    <property type="molecule type" value="Genomic_DNA"/>
</dbReference>
<dbReference type="GO" id="GO:0016747">
    <property type="term" value="F:acyltransferase activity, transferring groups other than amino-acyl groups"/>
    <property type="evidence" value="ECO:0007669"/>
    <property type="project" value="InterPro"/>
</dbReference>
<reference evidence="2 3" key="1">
    <citation type="submission" date="2013-03" db="EMBL/GenBank/DDBJ databases">
        <title>The Genome Sequence of Phialophora europaea CBS 101466.</title>
        <authorList>
            <consortium name="The Broad Institute Genomics Platform"/>
            <person name="Cuomo C."/>
            <person name="de Hoog S."/>
            <person name="Gorbushina A."/>
            <person name="Walker B."/>
            <person name="Young S.K."/>
            <person name="Zeng Q."/>
            <person name="Gargeya S."/>
            <person name="Fitzgerald M."/>
            <person name="Haas B."/>
            <person name="Abouelleil A."/>
            <person name="Allen A.W."/>
            <person name="Alvarado L."/>
            <person name="Arachchi H.M."/>
            <person name="Berlin A.M."/>
            <person name="Chapman S.B."/>
            <person name="Gainer-Dewar J."/>
            <person name="Goldberg J."/>
            <person name="Griggs A."/>
            <person name="Gujja S."/>
            <person name="Hansen M."/>
            <person name="Howarth C."/>
            <person name="Imamovic A."/>
            <person name="Ireland A."/>
            <person name="Larimer J."/>
            <person name="McCowan C."/>
            <person name="Murphy C."/>
            <person name="Pearson M."/>
            <person name="Poon T.W."/>
            <person name="Priest M."/>
            <person name="Roberts A."/>
            <person name="Saif S."/>
            <person name="Shea T."/>
            <person name="Sisk P."/>
            <person name="Sykes S."/>
            <person name="Wortman J."/>
            <person name="Nusbaum C."/>
            <person name="Birren B."/>
        </authorList>
    </citation>
    <scope>NUCLEOTIDE SEQUENCE [LARGE SCALE GENOMIC DNA]</scope>
    <source>
        <strain evidence="2 3">CBS 101466</strain>
    </source>
</reference>
<dbReference type="Proteomes" id="UP000030752">
    <property type="component" value="Unassembled WGS sequence"/>
</dbReference>
<dbReference type="STRING" id="1220924.W2SEL5"/>
<organism evidence="2 3">
    <name type="scientific">Cyphellophora europaea (strain CBS 101466)</name>
    <name type="common">Phialophora europaea</name>
    <dbReference type="NCBI Taxonomy" id="1220924"/>
    <lineage>
        <taxon>Eukaryota</taxon>
        <taxon>Fungi</taxon>
        <taxon>Dikarya</taxon>
        <taxon>Ascomycota</taxon>
        <taxon>Pezizomycotina</taxon>
        <taxon>Eurotiomycetes</taxon>
        <taxon>Chaetothyriomycetidae</taxon>
        <taxon>Chaetothyriales</taxon>
        <taxon>Cyphellophoraceae</taxon>
        <taxon>Cyphellophora</taxon>
    </lineage>
</organism>
<dbReference type="GeneID" id="19967872"/>
<dbReference type="RefSeq" id="XP_008711061.1">
    <property type="nucleotide sequence ID" value="XM_008712839.1"/>
</dbReference>
<dbReference type="AlphaFoldDB" id="W2SEL5"/>
<evidence type="ECO:0000313" key="3">
    <source>
        <dbReference type="Proteomes" id="UP000030752"/>
    </source>
</evidence>
<dbReference type="InterPro" id="IPR052523">
    <property type="entry name" value="Trichothecene_AcTrans"/>
</dbReference>
<sequence length="232" mass="26468">MGFVVLPASIPDIRKVYDVYFAAFENSFITRLLFPWDVTSEEFRKGHTAHTLDYWHKDTVQYTCKCVDTDTDEIVGMGLWDVHWKERKGGATKPAVDWLEGDQRRRAEDLIVPLWEKKEELLGPAKHVYCHVIAVDPKYQRRGIGAMLTKWGVDVAEQLQVPAYLEATDESVSVYRKQGFGVLSKGVRIKAELMDAEHDADAPIMARMPSSAGDLKFEDWVQQGRPPLTTRN</sequence>
<evidence type="ECO:0000259" key="1">
    <source>
        <dbReference type="PROSITE" id="PS51186"/>
    </source>
</evidence>
<proteinExistence type="predicted"/>
<dbReference type="InParanoid" id="W2SEL5"/>
<evidence type="ECO:0000313" key="2">
    <source>
        <dbReference type="EMBL" id="ETN46349.1"/>
    </source>
</evidence>
<dbReference type="eggNOG" id="ENOG502SJ2E">
    <property type="taxonomic scope" value="Eukaryota"/>
</dbReference>
<protein>
    <recommendedName>
        <fullName evidence="1">N-acetyltransferase domain-containing protein</fullName>
    </recommendedName>
</protein>
<dbReference type="VEuPathDB" id="FungiDB:HMPREF1541_00533"/>
<keyword evidence="3" id="KW-1185">Reference proteome</keyword>
<dbReference type="CDD" id="cd04301">
    <property type="entry name" value="NAT_SF"/>
    <property type="match status" value="1"/>
</dbReference>
<gene>
    <name evidence="2" type="ORF">HMPREF1541_00533</name>
</gene>
<name>W2SEL5_CYPE1</name>
<dbReference type="Gene3D" id="3.40.630.30">
    <property type="match status" value="1"/>
</dbReference>
<dbReference type="HOGENOM" id="CLU_060131_0_0_1"/>
<dbReference type="SUPFAM" id="SSF55729">
    <property type="entry name" value="Acyl-CoA N-acyltransferases (Nat)"/>
    <property type="match status" value="1"/>
</dbReference>
<dbReference type="PANTHER" id="PTHR42791">
    <property type="entry name" value="GNAT FAMILY ACETYLTRANSFERASE"/>
    <property type="match status" value="1"/>
</dbReference>
<dbReference type="Pfam" id="PF00583">
    <property type="entry name" value="Acetyltransf_1"/>
    <property type="match status" value="1"/>
</dbReference>
<dbReference type="InterPro" id="IPR016181">
    <property type="entry name" value="Acyl_CoA_acyltransferase"/>
</dbReference>
<dbReference type="OrthoDB" id="2744543at2759"/>
<accession>W2SEL5</accession>
<dbReference type="InterPro" id="IPR000182">
    <property type="entry name" value="GNAT_dom"/>
</dbReference>
<feature type="domain" description="N-acetyltransferase" evidence="1">
    <location>
        <begin position="3"/>
        <end position="210"/>
    </location>
</feature>